<protein>
    <submittedName>
        <fullName evidence="2">Uncharacterized protein</fullName>
    </submittedName>
</protein>
<keyword evidence="1" id="KW-1133">Transmembrane helix</keyword>
<keyword evidence="1" id="KW-0812">Transmembrane</keyword>
<keyword evidence="4" id="KW-1185">Reference proteome</keyword>
<evidence type="ECO:0000313" key="3">
    <source>
        <dbReference type="EMBL" id="KAG7356724.1"/>
    </source>
</evidence>
<feature type="transmembrane region" description="Helical" evidence="1">
    <location>
        <begin position="12"/>
        <end position="30"/>
    </location>
</feature>
<evidence type="ECO:0000313" key="2">
    <source>
        <dbReference type="EMBL" id="KAG7356368.1"/>
    </source>
</evidence>
<dbReference type="EMBL" id="JAGRRH010000015">
    <property type="protein sequence ID" value="KAG7356368.1"/>
    <property type="molecule type" value="Genomic_DNA"/>
</dbReference>
<keyword evidence="1" id="KW-0472">Membrane</keyword>
<accession>A0A9K3PRA1</accession>
<evidence type="ECO:0000256" key="1">
    <source>
        <dbReference type="SAM" id="Phobius"/>
    </source>
</evidence>
<name>A0A9K3PRA1_9STRA</name>
<organism evidence="2 4">
    <name type="scientific">Nitzschia inconspicua</name>
    <dbReference type="NCBI Taxonomy" id="303405"/>
    <lineage>
        <taxon>Eukaryota</taxon>
        <taxon>Sar</taxon>
        <taxon>Stramenopiles</taxon>
        <taxon>Ochrophyta</taxon>
        <taxon>Bacillariophyta</taxon>
        <taxon>Bacillariophyceae</taxon>
        <taxon>Bacillariophycidae</taxon>
        <taxon>Bacillariales</taxon>
        <taxon>Bacillariaceae</taxon>
        <taxon>Nitzschia</taxon>
    </lineage>
</organism>
<proteinExistence type="predicted"/>
<dbReference type="AlphaFoldDB" id="A0A9K3PRA1"/>
<reference evidence="2" key="2">
    <citation type="submission" date="2021-04" db="EMBL/GenBank/DDBJ databases">
        <authorList>
            <person name="Podell S."/>
        </authorList>
    </citation>
    <scope>NUCLEOTIDE SEQUENCE</scope>
    <source>
        <strain evidence="2">Hildebrandi</strain>
    </source>
</reference>
<dbReference type="Proteomes" id="UP000693970">
    <property type="component" value="Unassembled WGS sequence"/>
</dbReference>
<evidence type="ECO:0000313" key="4">
    <source>
        <dbReference type="Proteomes" id="UP000693970"/>
    </source>
</evidence>
<gene>
    <name evidence="2" type="ORF">IV203_001054</name>
    <name evidence="3" type="ORF">IV203_001410</name>
</gene>
<dbReference type="OrthoDB" id="36200at2759"/>
<dbReference type="EMBL" id="JAGRRH010000015">
    <property type="protein sequence ID" value="KAG7356724.1"/>
    <property type="molecule type" value="Genomic_DNA"/>
</dbReference>
<comment type="caution">
    <text evidence="2">The sequence shown here is derived from an EMBL/GenBank/DDBJ whole genome shotgun (WGS) entry which is preliminary data.</text>
</comment>
<sequence>MCNDLGEGSRCCAGYSIVGAIFTLWVGIMLTTQPFFIGGIEDVDHAQKSAYGAFFMFLFTFVVSAIGMWYDSTFGKSASSSEDGIDTDYQLAGGVQDFPNYGTST</sequence>
<reference evidence="2" key="1">
    <citation type="journal article" date="2021" name="Sci. Rep.">
        <title>Diploid genomic architecture of Nitzschia inconspicua, an elite biomass production diatom.</title>
        <authorList>
            <person name="Oliver A."/>
            <person name="Podell S."/>
            <person name="Pinowska A."/>
            <person name="Traller J.C."/>
            <person name="Smith S.R."/>
            <person name="McClure R."/>
            <person name="Beliaev A."/>
            <person name="Bohutskyi P."/>
            <person name="Hill E.A."/>
            <person name="Rabines A."/>
            <person name="Zheng H."/>
            <person name="Allen L.Z."/>
            <person name="Kuo A."/>
            <person name="Grigoriev I.V."/>
            <person name="Allen A.E."/>
            <person name="Hazlebeck D."/>
            <person name="Allen E.E."/>
        </authorList>
    </citation>
    <scope>NUCLEOTIDE SEQUENCE</scope>
    <source>
        <strain evidence="2">Hildebrandi</strain>
    </source>
</reference>
<feature type="transmembrane region" description="Helical" evidence="1">
    <location>
        <begin position="50"/>
        <end position="70"/>
    </location>
</feature>